<proteinExistence type="predicted"/>
<organism evidence="1 2">
    <name type="scientific">Peronosclerospora sorghi</name>
    <dbReference type="NCBI Taxonomy" id="230839"/>
    <lineage>
        <taxon>Eukaryota</taxon>
        <taxon>Sar</taxon>
        <taxon>Stramenopiles</taxon>
        <taxon>Oomycota</taxon>
        <taxon>Peronosporomycetes</taxon>
        <taxon>Peronosporales</taxon>
        <taxon>Peronosporaceae</taxon>
        <taxon>Peronosclerospora</taxon>
    </lineage>
</organism>
<accession>A0ACC0WEU0</accession>
<reference evidence="1 2" key="1">
    <citation type="journal article" date="2022" name="bioRxiv">
        <title>The genome of the oomycete Peronosclerospora sorghi, a cosmopolitan pathogen of maize and sorghum, is inflated with dispersed pseudogenes.</title>
        <authorList>
            <person name="Fletcher K."/>
            <person name="Martin F."/>
            <person name="Isakeit T."/>
            <person name="Cavanaugh K."/>
            <person name="Magill C."/>
            <person name="Michelmore R."/>
        </authorList>
    </citation>
    <scope>NUCLEOTIDE SEQUENCE [LARGE SCALE GENOMIC DNA]</scope>
    <source>
        <strain evidence="1">P6</strain>
    </source>
</reference>
<sequence length="251" mass="27998">MMRYHTSGKSRSRGLFQDSDWMKQVVEWFPKHMRPSLIMGRVQLRRGLVSLSRTNFHLRWAVGARALAIRGLEEDATPSLGPIALKVQLGVVAARTLLLTTQLFRLVHAKIGSALASRHWNGLGSATHARLKAHHGSFHLCRHGLIDGNCSRRGPELVHVALVPFPKGYLHELRLLPLEVGFKLRVFALLQLSPLVRLSLLLGNQLGHASLFVCLFRIVRGNGNGVFLSILLPLLLRRGFLVVGPVHEIKN</sequence>
<name>A0ACC0WEU0_9STRA</name>
<keyword evidence="2" id="KW-1185">Reference proteome</keyword>
<gene>
    <name evidence="1" type="ORF">PsorP6_016826</name>
</gene>
<evidence type="ECO:0000313" key="2">
    <source>
        <dbReference type="Proteomes" id="UP001163321"/>
    </source>
</evidence>
<protein>
    <submittedName>
        <fullName evidence="1">Uncharacterized protein</fullName>
    </submittedName>
</protein>
<dbReference type="EMBL" id="CM047581">
    <property type="protein sequence ID" value="KAI9916458.1"/>
    <property type="molecule type" value="Genomic_DNA"/>
</dbReference>
<dbReference type="Proteomes" id="UP001163321">
    <property type="component" value="Chromosome 2"/>
</dbReference>
<evidence type="ECO:0000313" key="1">
    <source>
        <dbReference type="EMBL" id="KAI9916458.1"/>
    </source>
</evidence>
<comment type="caution">
    <text evidence="1">The sequence shown here is derived from an EMBL/GenBank/DDBJ whole genome shotgun (WGS) entry which is preliminary data.</text>
</comment>